<keyword evidence="2" id="KW-0472">Membrane</keyword>
<keyword evidence="2" id="KW-0812">Transmembrane</keyword>
<proteinExistence type="predicted"/>
<dbReference type="AlphaFoldDB" id="A0A4S8L9Y4"/>
<protein>
    <submittedName>
        <fullName evidence="3">Uncharacterized protein</fullName>
    </submittedName>
</protein>
<sequence length="479" mass="49224">MTQLLKAPLWPQVHKCPSSSTRGNDTGATHTQAQSTAAHATSFAAETTNAPMSTATSPPSVPSASSSSISQADTTSTLPQSSSVTSALTANTPAAYNGRNANNNSGSNTTSRSGSSPPPPSCLTAALPISLTQTTGTQGIQEVASITRGGGAGTITDNTSFSTVTNLFTSVDPTPTPVGNVAANDSGDKSPHPSKTPKPLSQNHENDDADCAEKLRSSQSTIIANSVIGGVIVLIAPILIPFEIICNRNRCRRDADWDSAGYYDQNNQGVNSDVTGLDNGGRVEASVSFANSRSSHICTGRLRQPHMVYVDSISNTYGFTPGGYFPVVAATQGNMASDPYSMRANPLTPVHSPASLPDTYNYNHGIGPSSGYGVDMAAIGGMAPAAGVAGIRVARMRSAHARITANAGGNMNMNTNNPNIPNNAPPPPPILTVRTTSNTVASPLDSLEPASAVSVSQAYGGVSMLMTASSIYCDGHPGF</sequence>
<feature type="transmembrane region" description="Helical" evidence="2">
    <location>
        <begin position="222"/>
        <end position="242"/>
    </location>
</feature>
<organism evidence="3 4">
    <name type="scientific">Dendrothele bispora (strain CBS 962.96)</name>
    <dbReference type="NCBI Taxonomy" id="1314807"/>
    <lineage>
        <taxon>Eukaryota</taxon>
        <taxon>Fungi</taxon>
        <taxon>Dikarya</taxon>
        <taxon>Basidiomycota</taxon>
        <taxon>Agaricomycotina</taxon>
        <taxon>Agaricomycetes</taxon>
        <taxon>Agaricomycetidae</taxon>
        <taxon>Agaricales</taxon>
        <taxon>Agaricales incertae sedis</taxon>
        <taxon>Dendrothele</taxon>
    </lineage>
</organism>
<feature type="region of interest" description="Disordered" evidence="1">
    <location>
        <begin position="169"/>
        <end position="207"/>
    </location>
</feature>
<keyword evidence="4" id="KW-1185">Reference proteome</keyword>
<feature type="compositionally biased region" description="Low complexity" evidence="1">
    <location>
        <begin position="26"/>
        <end position="77"/>
    </location>
</feature>
<evidence type="ECO:0000313" key="3">
    <source>
        <dbReference type="EMBL" id="THU85323.1"/>
    </source>
</evidence>
<name>A0A4S8L9Y4_DENBC</name>
<dbReference type="EMBL" id="ML179554">
    <property type="protein sequence ID" value="THU85323.1"/>
    <property type="molecule type" value="Genomic_DNA"/>
</dbReference>
<feature type="compositionally biased region" description="Polar residues" evidence="1">
    <location>
        <begin position="78"/>
        <end position="92"/>
    </location>
</feature>
<keyword evidence="2" id="KW-1133">Transmembrane helix</keyword>
<feature type="compositionally biased region" description="Low complexity" evidence="1">
    <location>
        <begin position="93"/>
        <end position="115"/>
    </location>
</feature>
<reference evidence="3 4" key="1">
    <citation type="journal article" date="2019" name="Nat. Ecol. Evol.">
        <title>Megaphylogeny resolves global patterns of mushroom evolution.</title>
        <authorList>
            <person name="Varga T."/>
            <person name="Krizsan K."/>
            <person name="Foldi C."/>
            <person name="Dima B."/>
            <person name="Sanchez-Garcia M."/>
            <person name="Sanchez-Ramirez S."/>
            <person name="Szollosi G.J."/>
            <person name="Szarkandi J.G."/>
            <person name="Papp V."/>
            <person name="Albert L."/>
            <person name="Andreopoulos W."/>
            <person name="Angelini C."/>
            <person name="Antonin V."/>
            <person name="Barry K.W."/>
            <person name="Bougher N.L."/>
            <person name="Buchanan P."/>
            <person name="Buyck B."/>
            <person name="Bense V."/>
            <person name="Catcheside P."/>
            <person name="Chovatia M."/>
            <person name="Cooper J."/>
            <person name="Damon W."/>
            <person name="Desjardin D."/>
            <person name="Finy P."/>
            <person name="Geml J."/>
            <person name="Haridas S."/>
            <person name="Hughes K."/>
            <person name="Justo A."/>
            <person name="Karasinski D."/>
            <person name="Kautmanova I."/>
            <person name="Kiss B."/>
            <person name="Kocsube S."/>
            <person name="Kotiranta H."/>
            <person name="LaButti K.M."/>
            <person name="Lechner B.E."/>
            <person name="Liimatainen K."/>
            <person name="Lipzen A."/>
            <person name="Lukacs Z."/>
            <person name="Mihaltcheva S."/>
            <person name="Morgado L.N."/>
            <person name="Niskanen T."/>
            <person name="Noordeloos M.E."/>
            <person name="Ohm R.A."/>
            <person name="Ortiz-Santana B."/>
            <person name="Ovrebo C."/>
            <person name="Racz N."/>
            <person name="Riley R."/>
            <person name="Savchenko A."/>
            <person name="Shiryaev A."/>
            <person name="Soop K."/>
            <person name="Spirin V."/>
            <person name="Szebenyi C."/>
            <person name="Tomsovsky M."/>
            <person name="Tulloss R.E."/>
            <person name="Uehling J."/>
            <person name="Grigoriev I.V."/>
            <person name="Vagvolgyi C."/>
            <person name="Papp T."/>
            <person name="Martin F.M."/>
            <person name="Miettinen O."/>
            <person name="Hibbett D.S."/>
            <person name="Nagy L.G."/>
        </authorList>
    </citation>
    <scope>NUCLEOTIDE SEQUENCE [LARGE SCALE GENOMIC DNA]</scope>
    <source>
        <strain evidence="3 4">CBS 962.96</strain>
    </source>
</reference>
<evidence type="ECO:0000256" key="2">
    <source>
        <dbReference type="SAM" id="Phobius"/>
    </source>
</evidence>
<gene>
    <name evidence="3" type="ORF">K435DRAFT_843316</name>
</gene>
<accession>A0A4S8L9Y4</accession>
<dbReference type="Proteomes" id="UP000297245">
    <property type="component" value="Unassembled WGS sequence"/>
</dbReference>
<evidence type="ECO:0000313" key="4">
    <source>
        <dbReference type="Proteomes" id="UP000297245"/>
    </source>
</evidence>
<feature type="region of interest" description="Disordered" evidence="1">
    <location>
        <begin position="1"/>
        <end position="125"/>
    </location>
</feature>
<evidence type="ECO:0000256" key="1">
    <source>
        <dbReference type="SAM" id="MobiDB-lite"/>
    </source>
</evidence>